<feature type="transmembrane region" description="Helical" evidence="10">
    <location>
        <begin position="304"/>
        <end position="325"/>
    </location>
</feature>
<feature type="transmembrane region" description="Helical" evidence="10">
    <location>
        <begin position="236"/>
        <end position="258"/>
    </location>
</feature>
<dbReference type="InterPro" id="IPR003918">
    <property type="entry name" value="NADH_UbQ_OxRdtase"/>
</dbReference>
<protein>
    <submittedName>
        <fullName evidence="12">Multicomponent K+:H+ antiporter subunit D</fullName>
    </submittedName>
</protein>
<comment type="caution">
    <text evidence="12">The sequence shown here is derived from an EMBL/GenBank/DDBJ whole genome shotgun (WGS) entry which is preliminary data.</text>
</comment>
<comment type="function">
    <text evidence="1">NDH-1 shuttles electrons from NADH, via FMN and iron-sulfur (Fe-S) centers, to quinones in the respiratory chain. The immediate electron acceptor for the enzyme in this species is believed to be ubiquinone. Couples the redox reaction to proton translocation (for every two electrons transferred, four hydrogen ions are translocated across the cytoplasmic membrane), and thus conserves the redox energy in a proton gradient.</text>
</comment>
<evidence type="ECO:0000256" key="10">
    <source>
        <dbReference type="SAM" id="Phobius"/>
    </source>
</evidence>
<dbReference type="InterPro" id="IPR001750">
    <property type="entry name" value="ND/Mrp_TM"/>
</dbReference>
<dbReference type="OrthoDB" id="9768329at2"/>
<feature type="transmembrane region" description="Helical" evidence="10">
    <location>
        <begin position="278"/>
        <end position="297"/>
    </location>
</feature>
<proteinExistence type="inferred from homology"/>
<keyword evidence="4" id="KW-1003">Cell membrane</keyword>
<feature type="transmembrane region" description="Helical" evidence="10">
    <location>
        <begin position="74"/>
        <end position="97"/>
    </location>
</feature>
<feature type="transmembrane region" description="Helical" evidence="10">
    <location>
        <begin position="6"/>
        <end position="23"/>
    </location>
</feature>
<feature type="transmembrane region" description="Helical" evidence="10">
    <location>
        <begin position="204"/>
        <end position="224"/>
    </location>
</feature>
<dbReference type="InterPro" id="IPR050586">
    <property type="entry name" value="CPA3_Na-H_Antiporter_D"/>
</dbReference>
<keyword evidence="6 10" id="KW-1133">Transmembrane helix</keyword>
<feature type="transmembrane region" description="Helical" evidence="10">
    <location>
        <begin position="35"/>
        <end position="54"/>
    </location>
</feature>
<evidence type="ECO:0000313" key="12">
    <source>
        <dbReference type="EMBL" id="PRY91676.1"/>
    </source>
</evidence>
<keyword evidence="5 8" id="KW-0812">Transmembrane</keyword>
<evidence type="ECO:0000256" key="5">
    <source>
        <dbReference type="ARBA" id="ARBA00022692"/>
    </source>
</evidence>
<evidence type="ECO:0000256" key="9">
    <source>
        <dbReference type="SAM" id="MobiDB-lite"/>
    </source>
</evidence>
<evidence type="ECO:0000256" key="3">
    <source>
        <dbReference type="ARBA" id="ARBA00005346"/>
    </source>
</evidence>
<feature type="transmembrane region" description="Helical" evidence="10">
    <location>
        <begin position="409"/>
        <end position="435"/>
    </location>
</feature>
<comment type="subcellular location">
    <subcellularLocation>
        <location evidence="2">Cell membrane</location>
        <topology evidence="2">Multi-pass membrane protein</topology>
    </subcellularLocation>
    <subcellularLocation>
        <location evidence="8">Membrane</location>
        <topology evidence="8">Multi-pass membrane protein</topology>
    </subcellularLocation>
</comment>
<evidence type="ECO:0000256" key="1">
    <source>
        <dbReference type="ARBA" id="ARBA00002378"/>
    </source>
</evidence>
<dbReference type="GO" id="GO:0005886">
    <property type="term" value="C:plasma membrane"/>
    <property type="evidence" value="ECO:0007669"/>
    <property type="project" value="UniProtKB-SubCell"/>
</dbReference>
<dbReference type="RefSeq" id="WP_106263342.1">
    <property type="nucleotide sequence ID" value="NZ_PVTQ01000003.1"/>
</dbReference>
<feature type="transmembrane region" description="Helical" evidence="10">
    <location>
        <begin position="162"/>
        <end position="184"/>
    </location>
</feature>
<feature type="transmembrane region" description="Helical" evidence="10">
    <location>
        <begin position="455"/>
        <end position="477"/>
    </location>
</feature>
<accession>A0A2T0WYA4</accession>
<dbReference type="Proteomes" id="UP000238392">
    <property type="component" value="Unassembled WGS sequence"/>
</dbReference>
<dbReference type="GO" id="GO:0042773">
    <property type="term" value="P:ATP synthesis coupled electron transport"/>
    <property type="evidence" value="ECO:0007669"/>
    <property type="project" value="InterPro"/>
</dbReference>
<dbReference type="PANTHER" id="PTHR42703:SF1">
    <property type="entry name" value="NA(+)_H(+) ANTIPORTER SUBUNIT D1"/>
    <property type="match status" value="1"/>
</dbReference>
<dbReference type="PANTHER" id="PTHR42703">
    <property type="entry name" value="NADH DEHYDROGENASE"/>
    <property type="match status" value="1"/>
</dbReference>
<dbReference type="EMBL" id="PVTQ01000003">
    <property type="protein sequence ID" value="PRY91676.1"/>
    <property type="molecule type" value="Genomic_DNA"/>
</dbReference>
<dbReference type="NCBIfam" id="NF009309">
    <property type="entry name" value="PRK12666.1"/>
    <property type="match status" value="1"/>
</dbReference>
<dbReference type="Pfam" id="PF00361">
    <property type="entry name" value="Proton_antipo_M"/>
    <property type="match status" value="1"/>
</dbReference>
<evidence type="ECO:0000259" key="11">
    <source>
        <dbReference type="Pfam" id="PF00361"/>
    </source>
</evidence>
<evidence type="ECO:0000313" key="13">
    <source>
        <dbReference type="Proteomes" id="UP000238392"/>
    </source>
</evidence>
<evidence type="ECO:0000256" key="8">
    <source>
        <dbReference type="RuleBase" id="RU000320"/>
    </source>
</evidence>
<comment type="similarity">
    <text evidence="3">Belongs to the CPA3 antiporters (TC 2.A.63) subunit D family.</text>
</comment>
<dbReference type="GO" id="GO:0008137">
    <property type="term" value="F:NADH dehydrogenase (ubiquinone) activity"/>
    <property type="evidence" value="ECO:0007669"/>
    <property type="project" value="InterPro"/>
</dbReference>
<keyword evidence="13" id="KW-1185">Reference proteome</keyword>
<evidence type="ECO:0000256" key="6">
    <source>
        <dbReference type="ARBA" id="ARBA00022989"/>
    </source>
</evidence>
<feature type="region of interest" description="Disordered" evidence="9">
    <location>
        <begin position="509"/>
        <end position="533"/>
    </location>
</feature>
<evidence type="ECO:0000256" key="7">
    <source>
        <dbReference type="ARBA" id="ARBA00023136"/>
    </source>
</evidence>
<feature type="domain" description="NADH:quinone oxidoreductase/Mrp antiporter transmembrane" evidence="11">
    <location>
        <begin position="128"/>
        <end position="421"/>
    </location>
</feature>
<organism evidence="12 13">
    <name type="scientific">Donghicola tyrosinivorans</name>
    <dbReference type="NCBI Taxonomy" id="1652492"/>
    <lineage>
        <taxon>Bacteria</taxon>
        <taxon>Pseudomonadati</taxon>
        <taxon>Pseudomonadota</taxon>
        <taxon>Alphaproteobacteria</taxon>
        <taxon>Rhodobacterales</taxon>
        <taxon>Roseobacteraceae</taxon>
        <taxon>Donghicola</taxon>
    </lineage>
</organism>
<feature type="transmembrane region" description="Helical" evidence="10">
    <location>
        <begin position="331"/>
        <end position="352"/>
    </location>
</feature>
<keyword evidence="7 10" id="KW-0472">Membrane</keyword>
<evidence type="ECO:0000256" key="4">
    <source>
        <dbReference type="ARBA" id="ARBA00022475"/>
    </source>
</evidence>
<dbReference type="PRINTS" id="PR01437">
    <property type="entry name" value="NUOXDRDTASE4"/>
</dbReference>
<name>A0A2T0WYA4_9RHOB</name>
<reference evidence="12 13" key="1">
    <citation type="submission" date="2018-03" db="EMBL/GenBank/DDBJ databases">
        <title>Genomic Encyclopedia of Archaeal and Bacterial Type Strains, Phase II (KMG-II): from individual species to whole genera.</title>
        <authorList>
            <person name="Goeker M."/>
        </authorList>
    </citation>
    <scope>NUCLEOTIDE SEQUENCE [LARGE SCALE GENOMIC DNA]</scope>
    <source>
        <strain evidence="12 13">DSM 100212</strain>
    </source>
</reference>
<gene>
    <name evidence="12" type="ORF">CLV74_103262</name>
</gene>
<evidence type="ECO:0000256" key="2">
    <source>
        <dbReference type="ARBA" id="ARBA00004651"/>
    </source>
</evidence>
<dbReference type="AlphaFoldDB" id="A0A2T0WYA4"/>
<sequence length="533" mass="56984">MSHWIITPILLPTLMGAFIVMSVRHQVALQRVFSLVGLSLLLINAIGLFVYALGDDIWVYELGAWPAPFGIVLVLDQLSATMVLLTSFLAMAVMLYAIGSDWDKKGKHFHALYQFQLMGVLGAFLTGDAFNMFVFFEILLIASYGLMTYGGGARRLQAGTQYVVYNLLGSTLFLFALGTLYTVTGTLNMADMAVRVAEIAPENAALLRVAVVMLLMVYAVKAAILPLQFWLPESYAAAPAPVGALFAIMTKVGVYAIIRMYTLAFPQDAPALIGTYDVWLMPVIVGSLVIGMVGILGANSLSRLAAFAAMGSVGTLLIAVASFTVESTGAAIYYMVHSTLAAAALFLVVDMVQSRRPQWQDAIREDRPMPQNGLVSACFFAVAIAMAGLPPLSGFLGKLLILKATAGAWWLWAAILISSVIAIMGFARAGSLVFWKGNGLPESDEPAFEHPKQPLAFVGFGVLMAGIVALTVLAGPMHSFATETAEQIYDRDSYIAAVFEVKEYATVDSHGAEPAGDHGEAATDSHGATEGGH</sequence>